<feature type="compositionally biased region" description="Basic residues" evidence="1">
    <location>
        <begin position="188"/>
        <end position="197"/>
    </location>
</feature>
<feature type="compositionally biased region" description="Low complexity" evidence="1">
    <location>
        <begin position="52"/>
        <end position="64"/>
    </location>
</feature>
<sequence>MLSYITLMQGFLGNLAREINTSKDPKYCPKCVEEEMISEDSSFNADARSPDSESSPDSPSCKSEPVSECRPEVNKYEQQLEIPVKESSDQKVSKTKKSRRLSLKKDDCYPATIKKSSSLQECLNNPIQQMEFVYNLSSSSRSLEMVKVQRPQQQMNLRNTLVLNYLPDDESGTVKSTNDSKEFNRKSSSSRKKVRRARSLSLKQLPTLDNSFHIATAEADTTSNLQAKDIMQQKRIKPVECSDQAFSEHTEVKDFTEKGSENSVTQEQIKNMECNQRLFDDSKTEDFTENGVSARSLKEEADGILTALSSGTGEESAASESLCCATQNEQLSFASRDNKAEAYVTMCRNNAEVLGCLVVGTSLLSRTSRRLCVLVTDGV</sequence>
<gene>
    <name evidence="2" type="ORF">X975_06531</name>
</gene>
<dbReference type="EMBL" id="KK114267">
    <property type="protein sequence ID" value="KFM62046.1"/>
    <property type="molecule type" value="Genomic_DNA"/>
</dbReference>
<evidence type="ECO:0000313" key="2">
    <source>
        <dbReference type="EMBL" id="KFM62046.1"/>
    </source>
</evidence>
<feature type="region of interest" description="Disordered" evidence="1">
    <location>
        <begin position="39"/>
        <end position="69"/>
    </location>
</feature>
<feature type="non-terminal residue" evidence="2">
    <location>
        <position position="379"/>
    </location>
</feature>
<feature type="region of interest" description="Disordered" evidence="1">
    <location>
        <begin position="248"/>
        <end position="267"/>
    </location>
</feature>
<name>A0A087TAA7_STEMI</name>
<organism evidence="2 3">
    <name type="scientific">Stegodyphus mimosarum</name>
    <name type="common">African social velvet spider</name>
    <dbReference type="NCBI Taxonomy" id="407821"/>
    <lineage>
        <taxon>Eukaryota</taxon>
        <taxon>Metazoa</taxon>
        <taxon>Ecdysozoa</taxon>
        <taxon>Arthropoda</taxon>
        <taxon>Chelicerata</taxon>
        <taxon>Arachnida</taxon>
        <taxon>Araneae</taxon>
        <taxon>Araneomorphae</taxon>
        <taxon>Entelegynae</taxon>
        <taxon>Eresoidea</taxon>
        <taxon>Eresidae</taxon>
        <taxon>Stegodyphus</taxon>
    </lineage>
</organism>
<feature type="region of interest" description="Disordered" evidence="1">
    <location>
        <begin position="167"/>
        <end position="197"/>
    </location>
</feature>
<feature type="compositionally biased region" description="Basic and acidic residues" evidence="1">
    <location>
        <begin position="248"/>
        <end position="260"/>
    </location>
</feature>
<reference evidence="2 3" key="1">
    <citation type="submission" date="2013-11" db="EMBL/GenBank/DDBJ databases">
        <title>Genome sequencing of Stegodyphus mimosarum.</title>
        <authorList>
            <person name="Bechsgaard J."/>
        </authorList>
    </citation>
    <scope>NUCLEOTIDE SEQUENCE [LARGE SCALE GENOMIC DNA]</scope>
</reference>
<dbReference type="AlphaFoldDB" id="A0A087TAA7"/>
<keyword evidence="3" id="KW-1185">Reference proteome</keyword>
<protein>
    <submittedName>
        <fullName evidence="2">Uncharacterized protein</fullName>
    </submittedName>
</protein>
<accession>A0A087TAA7</accession>
<evidence type="ECO:0000313" key="3">
    <source>
        <dbReference type="Proteomes" id="UP000054359"/>
    </source>
</evidence>
<proteinExistence type="predicted"/>
<evidence type="ECO:0000256" key="1">
    <source>
        <dbReference type="SAM" id="MobiDB-lite"/>
    </source>
</evidence>
<dbReference type="Proteomes" id="UP000054359">
    <property type="component" value="Unassembled WGS sequence"/>
</dbReference>